<dbReference type="EMBL" id="CP102480">
    <property type="protein sequence ID" value="UUX49530.1"/>
    <property type="molecule type" value="Genomic_DNA"/>
</dbReference>
<dbReference type="InterPro" id="IPR009922">
    <property type="entry name" value="DUF1457"/>
</dbReference>
<keyword evidence="2" id="KW-1185">Reference proteome</keyword>
<accession>A0A9J7ARM9</accession>
<protein>
    <submittedName>
        <fullName evidence="1">PAS domain-containing protein</fullName>
    </submittedName>
</protein>
<organism evidence="1 2">
    <name type="scientific">Nisaea acidiphila</name>
    <dbReference type="NCBI Taxonomy" id="1862145"/>
    <lineage>
        <taxon>Bacteria</taxon>
        <taxon>Pseudomonadati</taxon>
        <taxon>Pseudomonadota</taxon>
        <taxon>Alphaproteobacteria</taxon>
        <taxon>Rhodospirillales</taxon>
        <taxon>Thalassobaculaceae</taxon>
        <taxon>Nisaea</taxon>
    </lineage>
</organism>
<name>A0A9J7ARM9_9PROT</name>
<reference evidence="1" key="1">
    <citation type="submission" date="2022-08" db="EMBL/GenBank/DDBJ databases">
        <title>Nisaea acidiphila sp. nov., isolated from a marine algal debris and emended description of the genus Nisaea Urios et al. 2008.</title>
        <authorList>
            <person name="Kwon K."/>
        </authorList>
    </citation>
    <scope>NUCLEOTIDE SEQUENCE</scope>
    <source>
        <strain evidence="1">MEBiC11861</strain>
    </source>
</reference>
<dbReference type="Proteomes" id="UP001060336">
    <property type="component" value="Chromosome"/>
</dbReference>
<sequence length="169" mass="18941">MAVQEQFEDIASDALSSDAQKAMFEYWLKARGKALLPPKSALDPVEFPRQSLPVLTVLEPLEDDDFKVRITGTGVRAATGQDFTGLRMSEIDGTADAHERLIWCRNNARAYFVSGSAEWTRKIEKFFSALVLPFGTPARVERIVLVFSFTNYAPKDVSRNVSQRPSQQP</sequence>
<dbReference type="Pfam" id="PF07310">
    <property type="entry name" value="PAS_5"/>
    <property type="match status" value="1"/>
</dbReference>
<proteinExistence type="predicted"/>
<evidence type="ECO:0000313" key="2">
    <source>
        <dbReference type="Proteomes" id="UP001060336"/>
    </source>
</evidence>
<dbReference type="RefSeq" id="WP_257768253.1">
    <property type="nucleotide sequence ID" value="NZ_CP102480.1"/>
</dbReference>
<gene>
    <name evidence="1" type="ORF">NUH88_19285</name>
</gene>
<dbReference type="KEGG" id="naci:NUH88_19285"/>
<evidence type="ECO:0000313" key="1">
    <source>
        <dbReference type="EMBL" id="UUX49530.1"/>
    </source>
</evidence>
<dbReference type="AlphaFoldDB" id="A0A9J7ARM9"/>